<dbReference type="EMBL" id="CCMZ01000023">
    <property type="protein sequence ID" value="CDX19423.1"/>
    <property type="molecule type" value="Genomic_DNA"/>
</dbReference>
<dbReference type="InterPro" id="IPR019432">
    <property type="entry name" value="Acyltransferase_MbtK/IucB-like"/>
</dbReference>
<comment type="pathway">
    <text evidence="1">Siderophore biosynthesis.</text>
</comment>
<dbReference type="Proteomes" id="UP000045285">
    <property type="component" value="Unassembled WGS sequence"/>
</dbReference>
<dbReference type="STRING" id="69974.MPLDJ20_230054"/>
<keyword evidence="5" id="KW-1185">Reference proteome</keyword>
<dbReference type="SMART" id="SM01006">
    <property type="entry name" value="AlcB"/>
    <property type="match status" value="1"/>
</dbReference>
<dbReference type="PANTHER" id="PTHR31438">
    <property type="entry name" value="LYSINE N-ACYLTRANSFERASE C17G9.06C-RELATED"/>
    <property type="match status" value="1"/>
</dbReference>
<evidence type="ECO:0000313" key="4">
    <source>
        <dbReference type="EMBL" id="CDX19423.1"/>
    </source>
</evidence>
<sequence length="180" mass="20427">MIGEEIMVDQEHSYDFRPVTEKDLPLIARWLREPHVAEWWDDPDKEIAEIREHIESVSVEPLIVELDGRPIAYLQSYDPHMEDDHPYADQPFGTLGIDLSIGPPELVGIGHGSAIVRQFVEELFEEGAPRVIIDPHPDNGRAIRAYEKAGFRLIGRRHSQYGDVVLMAVDAAEDDEHLGD</sequence>
<dbReference type="PROSITE" id="PS51186">
    <property type="entry name" value="GNAT"/>
    <property type="match status" value="1"/>
</dbReference>
<protein>
    <submittedName>
        <fullName evidence="4">GCN5-like N-acetyltransferase</fullName>
    </submittedName>
</protein>
<reference evidence="5" key="1">
    <citation type="submission" date="2014-08" db="EMBL/GenBank/DDBJ databases">
        <authorList>
            <person name="Moulin L."/>
        </authorList>
    </citation>
    <scope>NUCLEOTIDE SEQUENCE [LARGE SCALE GENOMIC DNA]</scope>
</reference>
<evidence type="ECO:0000259" key="3">
    <source>
        <dbReference type="PROSITE" id="PS51186"/>
    </source>
</evidence>
<dbReference type="AlphaFoldDB" id="A0A090DRV9"/>
<feature type="domain" description="N-acetyltransferase" evidence="3">
    <location>
        <begin position="14"/>
        <end position="172"/>
    </location>
</feature>
<dbReference type="GO" id="GO:0046677">
    <property type="term" value="P:response to antibiotic"/>
    <property type="evidence" value="ECO:0007669"/>
    <property type="project" value="UniProtKB-KW"/>
</dbReference>
<dbReference type="Pfam" id="PF13523">
    <property type="entry name" value="Acetyltransf_8"/>
    <property type="match status" value="1"/>
</dbReference>
<evidence type="ECO:0000256" key="1">
    <source>
        <dbReference type="ARBA" id="ARBA00004924"/>
    </source>
</evidence>
<dbReference type="Gene3D" id="3.40.630.30">
    <property type="match status" value="1"/>
</dbReference>
<organism evidence="4 5">
    <name type="scientific">Mesorhizobium plurifarium</name>
    <dbReference type="NCBI Taxonomy" id="69974"/>
    <lineage>
        <taxon>Bacteria</taxon>
        <taxon>Pseudomonadati</taxon>
        <taxon>Pseudomonadota</taxon>
        <taxon>Alphaproteobacteria</taxon>
        <taxon>Hyphomicrobiales</taxon>
        <taxon>Phyllobacteriaceae</taxon>
        <taxon>Mesorhizobium</taxon>
    </lineage>
</organism>
<keyword evidence="2" id="KW-0046">Antibiotic resistance</keyword>
<dbReference type="InterPro" id="IPR000182">
    <property type="entry name" value="GNAT_dom"/>
</dbReference>
<evidence type="ECO:0000256" key="2">
    <source>
        <dbReference type="ARBA" id="ARBA00023251"/>
    </source>
</evidence>
<dbReference type="PANTHER" id="PTHR31438:SF1">
    <property type="entry name" value="LYSINE N-ACYLTRANSFERASE C17G9.06C-RELATED"/>
    <property type="match status" value="1"/>
</dbReference>
<dbReference type="SUPFAM" id="SSF55729">
    <property type="entry name" value="Acyl-CoA N-acyltransferases (Nat)"/>
    <property type="match status" value="1"/>
</dbReference>
<evidence type="ECO:0000313" key="5">
    <source>
        <dbReference type="Proteomes" id="UP000045285"/>
    </source>
</evidence>
<gene>
    <name evidence="4" type="ORF">MPL3356_30154</name>
</gene>
<dbReference type="GO" id="GO:0016410">
    <property type="term" value="F:N-acyltransferase activity"/>
    <property type="evidence" value="ECO:0007669"/>
    <property type="project" value="TreeGrafter"/>
</dbReference>
<dbReference type="CDD" id="cd04301">
    <property type="entry name" value="NAT_SF"/>
    <property type="match status" value="1"/>
</dbReference>
<keyword evidence="4" id="KW-0808">Transferase</keyword>
<dbReference type="InterPro" id="IPR016181">
    <property type="entry name" value="Acyl_CoA_acyltransferase"/>
</dbReference>
<proteinExistence type="predicted"/>
<accession>A0A090DRV9</accession>
<dbReference type="GO" id="GO:0019290">
    <property type="term" value="P:siderophore biosynthetic process"/>
    <property type="evidence" value="ECO:0007669"/>
    <property type="project" value="InterPro"/>
</dbReference>
<name>A0A090DRV9_MESPL</name>